<proteinExistence type="inferred from homology"/>
<accession>A0A0F9W3R9</accession>
<evidence type="ECO:0000256" key="2">
    <source>
        <dbReference type="ARBA" id="ARBA00023136"/>
    </source>
</evidence>
<dbReference type="HAMAP" id="MF_00923">
    <property type="entry name" value="OM_assembly_BamB"/>
    <property type="match status" value="1"/>
</dbReference>
<dbReference type="SUPFAM" id="SSF50998">
    <property type="entry name" value="Quinoprotein alcohol dehydrogenase-like"/>
    <property type="match status" value="1"/>
</dbReference>
<dbReference type="Pfam" id="PF13360">
    <property type="entry name" value="PQQ_2"/>
    <property type="match status" value="1"/>
</dbReference>
<dbReference type="InterPro" id="IPR015943">
    <property type="entry name" value="WD40/YVTN_repeat-like_dom_sf"/>
</dbReference>
<dbReference type="AlphaFoldDB" id="A0A0F9W3R9"/>
<dbReference type="PANTHER" id="PTHR34512:SF30">
    <property type="entry name" value="OUTER MEMBRANE PROTEIN ASSEMBLY FACTOR BAMB"/>
    <property type="match status" value="1"/>
</dbReference>
<keyword evidence="3" id="KW-0998">Cell outer membrane</keyword>
<dbReference type="InterPro" id="IPR011047">
    <property type="entry name" value="Quinoprotein_ADH-like_sf"/>
</dbReference>
<evidence type="ECO:0000256" key="1">
    <source>
        <dbReference type="ARBA" id="ARBA00022729"/>
    </source>
</evidence>
<comment type="caution">
    <text evidence="5">The sequence shown here is derived from an EMBL/GenBank/DDBJ whole genome shotgun (WGS) entry which is preliminary data.</text>
</comment>
<sequence>MNYVVKTLVSIVVAGTLGACSIFSSDETEQPAELVDFDEEFSLQRDWSVNVGDGQGRRYNRLQPVIVGDTVFAASEDGDVYAIDKVSGDVLWRERTGETITGGVGAGGDMVLLGTRDARVFALEQSSGELMWETSVSSEVLAAPASDGRVVAVQTIDGRLIALEPADGRQRWVYETTVPALSLRGNSKPVISGNVVIAGFSSGIAAGVDANNGFLMWEERIAVPQGRYDIERIIDIDGDPVIVGNVVYMGSYQGNLMGLDVQTGRIVWGLPGSTYHGLALGLGNIYWVDGFSHVYAVQNNTERTVWENDSLRLRRITAPTTFNNFVAVADVEGYLHILSQIDGSFVARTRVDRDGVRAPIVAEGSSIYVFGNSGRLSKYSLP</sequence>
<evidence type="ECO:0000313" key="5">
    <source>
        <dbReference type="EMBL" id="KKO11010.1"/>
    </source>
</evidence>
<name>A0A0F9W3R9_9ZZZZ</name>
<organism evidence="5">
    <name type="scientific">marine sediment metagenome</name>
    <dbReference type="NCBI Taxonomy" id="412755"/>
    <lineage>
        <taxon>unclassified sequences</taxon>
        <taxon>metagenomes</taxon>
        <taxon>ecological metagenomes</taxon>
    </lineage>
</organism>
<dbReference type="InterPro" id="IPR017687">
    <property type="entry name" value="BamB"/>
</dbReference>
<gene>
    <name evidence="5" type="ORF">LCGC14_0024950</name>
</gene>
<dbReference type="Gene3D" id="2.130.10.10">
    <property type="entry name" value="YVTN repeat-like/Quinoprotein amine dehydrogenase"/>
    <property type="match status" value="1"/>
</dbReference>
<evidence type="ECO:0000259" key="4">
    <source>
        <dbReference type="Pfam" id="PF13360"/>
    </source>
</evidence>
<feature type="domain" description="Pyrrolo-quinoline quinone repeat" evidence="4">
    <location>
        <begin position="77"/>
        <end position="307"/>
    </location>
</feature>
<reference evidence="5" key="1">
    <citation type="journal article" date="2015" name="Nature">
        <title>Complex archaea that bridge the gap between prokaryotes and eukaryotes.</title>
        <authorList>
            <person name="Spang A."/>
            <person name="Saw J.H."/>
            <person name="Jorgensen S.L."/>
            <person name="Zaremba-Niedzwiedzka K."/>
            <person name="Martijn J."/>
            <person name="Lind A.E."/>
            <person name="van Eijk R."/>
            <person name="Schleper C."/>
            <person name="Guy L."/>
            <person name="Ettema T.J."/>
        </authorList>
    </citation>
    <scope>NUCLEOTIDE SEQUENCE</scope>
</reference>
<evidence type="ECO:0000256" key="3">
    <source>
        <dbReference type="ARBA" id="ARBA00023237"/>
    </source>
</evidence>
<dbReference type="PANTHER" id="PTHR34512">
    <property type="entry name" value="CELL SURFACE PROTEIN"/>
    <property type="match status" value="1"/>
</dbReference>
<keyword evidence="2" id="KW-0472">Membrane</keyword>
<dbReference type="PROSITE" id="PS51257">
    <property type="entry name" value="PROKAR_LIPOPROTEIN"/>
    <property type="match status" value="1"/>
</dbReference>
<protein>
    <recommendedName>
        <fullName evidence="4">Pyrrolo-quinoline quinone repeat domain-containing protein</fullName>
    </recommendedName>
</protein>
<dbReference type="InterPro" id="IPR018391">
    <property type="entry name" value="PQQ_b-propeller_rpt"/>
</dbReference>
<dbReference type="NCBIfam" id="TIGR03300">
    <property type="entry name" value="assembly_YfgL"/>
    <property type="match status" value="1"/>
</dbReference>
<dbReference type="EMBL" id="LAZR01000004">
    <property type="protein sequence ID" value="KKO11010.1"/>
    <property type="molecule type" value="Genomic_DNA"/>
</dbReference>
<dbReference type="SMART" id="SM00564">
    <property type="entry name" value="PQQ"/>
    <property type="match status" value="6"/>
</dbReference>
<dbReference type="InterPro" id="IPR002372">
    <property type="entry name" value="PQQ_rpt_dom"/>
</dbReference>
<keyword evidence="1" id="KW-0732">Signal</keyword>